<dbReference type="PROSITE" id="PS51464">
    <property type="entry name" value="SIS"/>
    <property type="match status" value="1"/>
</dbReference>
<name>A0A9D0ZL97_9FIRM</name>
<dbReference type="PANTHER" id="PTHR30390:SF6">
    <property type="entry name" value="DNAA INITIATOR-ASSOCIATING PROTEIN DIAA"/>
    <property type="match status" value="1"/>
</dbReference>
<dbReference type="EMBL" id="DVFW01000048">
    <property type="protein sequence ID" value="HIQ81404.1"/>
    <property type="molecule type" value="Genomic_DNA"/>
</dbReference>
<reference evidence="2" key="1">
    <citation type="submission" date="2020-10" db="EMBL/GenBank/DDBJ databases">
        <authorList>
            <person name="Gilroy R."/>
        </authorList>
    </citation>
    <scope>NUCLEOTIDE SEQUENCE</scope>
    <source>
        <strain evidence="2">ChiSjej1B19-3389</strain>
    </source>
</reference>
<organism evidence="2 3">
    <name type="scientific">Candidatus Scatavimonas merdigallinarum</name>
    <dbReference type="NCBI Taxonomy" id="2840914"/>
    <lineage>
        <taxon>Bacteria</taxon>
        <taxon>Bacillati</taxon>
        <taxon>Bacillota</taxon>
        <taxon>Clostridia</taxon>
        <taxon>Eubacteriales</taxon>
        <taxon>Oscillospiraceae</taxon>
        <taxon>Oscillospiraceae incertae sedis</taxon>
        <taxon>Candidatus Scatavimonas</taxon>
    </lineage>
</organism>
<comment type="caution">
    <text evidence="2">The sequence shown here is derived from an EMBL/GenBank/DDBJ whole genome shotgun (WGS) entry which is preliminary data.</text>
</comment>
<protein>
    <submittedName>
        <fullName evidence="2">SIS domain-containing protein</fullName>
    </submittedName>
</protein>
<dbReference type="SUPFAM" id="SSF53697">
    <property type="entry name" value="SIS domain"/>
    <property type="match status" value="1"/>
</dbReference>
<sequence>MGLLPVARVPFKEGVSQQFSHLFARYPLLKPLASNIKDAFFLLRQSFAQEGKLLICGNGGSAADADHIAGELMKGFYLPRTLTGDLHDRAVRAFKLHANAEIPLQGALPAIALSGGNALATAFCNDVDPQYVYAQQVLGYGKKGDVCLLISTSGNSTNIVYAAKLAQQLGIRTIALTGPHKSSLSKICDVAITCPGKSTADIQELHLPIYHTLCAMLEAHFFS</sequence>
<dbReference type="InterPro" id="IPR050099">
    <property type="entry name" value="SIS_GmhA/DiaA_subfam"/>
</dbReference>
<dbReference type="AlphaFoldDB" id="A0A9D0ZL97"/>
<evidence type="ECO:0000259" key="1">
    <source>
        <dbReference type="PROSITE" id="PS51464"/>
    </source>
</evidence>
<dbReference type="Gene3D" id="3.40.50.10490">
    <property type="entry name" value="Glucose-6-phosphate isomerase like protein, domain 1"/>
    <property type="match status" value="1"/>
</dbReference>
<gene>
    <name evidence="2" type="ORF">IAD32_09035</name>
</gene>
<dbReference type="InterPro" id="IPR001347">
    <property type="entry name" value="SIS_dom"/>
</dbReference>
<evidence type="ECO:0000313" key="3">
    <source>
        <dbReference type="Proteomes" id="UP000886787"/>
    </source>
</evidence>
<dbReference type="GO" id="GO:0097367">
    <property type="term" value="F:carbohydrate derivative binding"/>
    <property type="evidence" value="ECO:0007669"/>
    <property type="project" value="InterPro"/>
</dbReference>
<accession>A0A9D0ZL97</accession>
<dbReference type="InterPro" id="IPR046348">
    <property type="entry name" value="SIS_dom_sf"/>
</dbReference>
<dbReference type="Pfam" id="PF13580">
    <property type="entry name" value="SIS_2"/>
    <property type="match status" value="2"/>
</dbReference>
<reference evidence="2" key="2">
    <citation type="journal article" date="2021" name="PeerJ">
        <title>Extensive microbial diversity within the chicken gut microbiome revealed by metagenomics and culture.</title>
        <authorList>
            <person name="Gilroy R."/>
            <person name="Ravi A."/>
            <person name="Getino M."/>
            <person name="Pursley I."/>
            <person name="Horton D.L."/>
            <person name="Alikhan N.F."/>
            <person name="Baker D."/>
            <person name="Gharbi K."/>
            <person name="Hall N."/>
            <person name="Watson M."/>
            <person name="Adriaenssens E.M."/>
            <person name="Foster-Nyarko E."/>
            <person name="Jarju S."/>
            <person name="Secka A."/>
            <person name="Antonio M."/>
            <person name="Oren A."/>
            <person name="Chaudhuri R.R."/>
            <person name="La Ragione R."/>
            <person name="Hildebrand F."/>
            <person name="Pallen M.J."/>
        </authorList>
    </citation>
    <scope>NUCLEOTIDE SEQUENCE</scope>
    <source>
        <strain evidence="2">ChiSjej1B19-3389</strain>
    </source>
</reference>
<evidence type="ECO:0000313" key="2">
    <source>
        <dbReference type="EMBL" id="HIQ81404.1"/>
    </source>
</evidence>
<dbReference type="PANTHER" id="PTHR30390">
    <property type="entry name" value="SEDOHEPTULOSE 7-PHOSPHATE ISOMERASE / DNAA INITIATOR-ASSOCIATING FACTOR FOR REPLICATION INITIATION"/>
    <property type="match status" value="1"/>
</dbReference>
<dbReference type="CDD" id="cd05006">
    <property type="entry name" value="SIS_GmhA"/>
    <property type="match status" value="1"/>
</dbReference>
<dbReference type="GO" id="GO:1901135">
    <property type="term" value="P:carbohydrate derivative metabolic process"/>
    <property type="evidence" value="ECO:0007669"/>
    <property type="project" value="InterPro"/>
</dbReference>
<dbReference type="InterPro" id="IPR035461">
    <property type="entry name" value="GmhA/DiaA"/>
</dbReference>
<dbReference type="Proteomes" id="UP000886787">
    <property type="component" value="Unassembled WGS sequence"/>
</dbReference>
<proteinExistence type="predicted"/>
<feature type="domain" description="SIS" evidence="1">
    <location>
        <begin position="43"/>
        <end position="223"/>
    </location>
</feature>